<sequence length="73" mass="8384">MSLRESLNISLSSGIEMLNKSFQFVTALMGLHRTAFSSLRYVKAAAEYWRVCRAWHRTREVKVLLPGVRRAEG</sequence>
<evidence type="ECO:0000313" key="3">
    <source>
        <dbReference type="Proteomes" id="UP000239446"/>
    </source>
</evidence>
<dbReference type="Proteomes" id="UP000239648">
    <property type="component" value="Unassembled WGS sequence"/>
</dbReference>
<protein>
    <submittedName>
        <fullName evidence="2">Uncharacterized protein</fullName>
    </submittedName>
</protein>
<reference evidence="1 4" key="1">
    <citation type="submission" date="2018-02" db="EMBL/GenBank/DDBJ databases">
        <title>Deep subsurface shale carbon reservoir microbial communities from Ohio and West Virginia, USA.</title>
        <authorList>
            <person name="Wrighton K."/>
        </authorList>
    </citation>
    <scope>NUCLEOTIDE SEQUENCE [LARGE SCALE GENOMIC DNA]</scope>
    <source>
        <strain evidence="1 4">UTICA-S1B6</strain>
    </source>
</reference>
<evidence type="ECO:0000313" key="1">
    <source>
        <dbReference type="EMBL" id="PPK49808.1"/>
    </source>
</evidence>
<accession>A0A2S6G1X2</accession>
<proteinExistence type="predicted"/>
<dbReference type="AlphaFoldDB" id="A0A2S6G1X2"/>
<dbReference type="EMBL" id="PTIT01000055">
    <property type="protein sequence ID" value="PPK49808.1"/>
    <property type="molecule type" value="Genomic_DNA"/>
</dbReference>
<organism evidence="2 3">
    <name type="scientific">Marinobacter persicus</name>
    <dbReference type="NCBI Taxonomy" id="930118"/>
    <lineage>
        <taxon>Bacteria</taxon>
        <taxon>Pseudomonadati</taxon>
        <taxon>Pseudomonadota</taxon>
        <taxon>Gammaproteobacteria</taxon>
        <taxon>Pseudomonadales</taxon>
        <taxon>Marinobacteraceae</taxon>
        <taxon>Marinobacter</taxon>
    </lineage>
</organism>
<gene>
    <name evidence="2" type="ORF">B0H24_10608</name>
    <name evidence="1" type="ORF">BY455_1558</name>
</gene>
<dbReference type="Proteomes" id="UP000239446">
    <property type="component" value="Unassembled WGS sequence"/>
</dbReference>
<dbReference type="EMBL" id="PTIU01000060">
    <property type="protein sequence ID" value="PPK50829.1"/>
    <property type="molecule type" value="Genomic_DNA"/>
</dbReference>
<evidence type="ECO:0000313" key="4">
    <source>
        <dbReference type="Proteomes" id="UP000239648"/>
    </source>
</evidence>
<keyword evidence="4" id="KW-1185">Reference proteome</keyword>
<reference evidence="2 3" key="2">
    <citation type="submission" date="2018-02" db="EMBL/GenBank/DDBJ databases">
        <title>Subsurface microbial communities from deep shales in Ohio and West Virginia, USA.</title>
        <authorList>
            <person name="Wrighton K."/>
        </authorList>
    </citation>
    <scope>NUCLEOTIDE SEQUENCE [LARGE SCALE GENOMIC DNA]</scope>
    <source>
        <strain evidence="2 3">UTICA-S1B9</strain>
    </source>
</reference>
<name>A0A2S6G1X2_9GAMM</name>
<comment type="caution">
    <text evidence="2">The sequence shown here is derived from an EMBL/GenBank/DDBJ whole genome shotgun (WGS) entry which is preliminary data.</text>
</comment>
<evidence type="ECO:0000313" key="2">
    <source>
        <dbReference type="EMBL" id="PPK50829.1"/>
    </source>
</evidence>